<dbReference type="Gene3D" id="3.20.20.190">
    <property type="entry name" value="Phosphatidylinositol (PI) phosphodiesterase"/>
    <property type="match status" value="1"/>
</dbReference>
<dbReference type="AlphaFoldDB" id="A0A1C7I5R1"/>
<sequence length="606" mass="68378">MKQIFKSMLRAVKKNMVSLILFETGYRTASFLLVMHAVSAAVNYSLKAQNFSYLTAENYLKFLASPLSIVLLLGILVLILLLFLIEISALLSCFRHSYQGRKIYISDMLIEGVKRSWDFLKNSHVSWFLCIILAAPFLSMYFLIREISYIRVLEFTARQIYKVIRPHWILYGLLGITLLVSFLFIFSLPYCLLEEQKSIKGMKDGLRLLKKQWKKTLGGFVLLHIGMLVFIAVVYVLVQAGMTGAAMLTKSGSSVVSTVLIYSSWIDMGLGIFAGAVQLICSLAFVYVIYARFHVQPQTEAAMEAIVRNHIWFSKVGRRRIAAVLTLILLIGEGAYLVVLASAHDSAVSSQLTAMGVTAHRGGALMAPENTISSLGYTIDSGADFAEIDVQETKEGELVLLHDNSLKRTAGVNKNVWEMEYAEIEKLDAGSSFHKKFRGEKIPTLDEVLKFCKGRLDLNIEIKYNGKNKGIVKKVVRVIEQNGFEDHCVITSMNYGFLQQVKKANPNIRTGYIMTMTYGSVSRITAADFFSVKYTYIDEAFVREAHSLGKEVHAWTVNYRGDIKRMMDVGVDNIITDNPLLVRKVMNRESETETGFWELMKYALRI</sequence>
<dbReference type="PANTHER" id="PTHR46211">
    <property type="entry name" value="GLYCEROPHOSPHORYL DIESTER PHOSPHODIESTERASE"/>
    <property type="match status" value="1"/>
</dbReference>
<dbReference type="Pfam" id="PF10110">
    <property type="entry name" value="GPDPase_memb"/>
    <property type="match status" value="1"/>
</dbReference>
<reference evidence="3" key="1">
    <citation type="submission" date="2017-04" db="EMBL/GenBank/DDBJ databases">
        <title>Complete Genome Sequences of Twelve Strains of a Stable Defined Moderately Diverse Mouse Microbiota 2 (sDMDMm2).</title>
        <authorList>
            <person name="Uchimura Y."/>
            <person name="Wyss M."/>
            <person name="Brugiroux S."/>
            <person name="Limenitakis J.P."/>
            <person name="Stecher B."/>
            <person name="McCoy K.D."/>
            <person name="Macpherson A.J."/>
        </authorList>
    </citation>
    <scope>NUCLEOTIDE SEQUENCE</scope>
    <source>
        <strain evidence="3">YL58</strain>
    </source>
</reference>
<dbReference type="KEGG" id="byl:A4V09_03500"/>
<dbReference type="EMBL" id="CP015405">
    <property type="protein sequence ID" value="ANU74905.1"/>
    <property type="molecule type" value="Genomic_DNA"/>
</dbReference>
<keyword evidence="4" id="KW-1185">Reference proteome</keyword>
<dbReference type="SUPFAM" id="SSF51695">
    <property type="entry name" value="PLC-like phosphodiesterases"/>
    <property type="match status" value="1"/>
</dbReference>
<feature type="transmembrane region" description="Helical" evidence="1">
    <location>
        <begin position="217"/>
        <end position="238"/>
    </location>
</feature>
<dbReference type="InterPro" id="IPR017946">
    <property type="entry name" value="PLC-like_Pdiesterase_TIM-brl"/>
</dbReference>
<feature type="transmembrane region" description="Helical" evidence="1">
    <location>
        <begin position="168"/>
        <end position="193"/>
    </location>
</feature>
<feature type="transmembrane region" description="Helical" evidence="1">
    <location>
        <begin position="270"/>
        <end position="290"/>
    </location>
</feature>
<dbReference type="STRING" id="1796616.A4V09_03500"/>
<evidence type="ECO:0000313" key="4">
    <source>
        <dbReference type="Proteomes" id="UP000092574"/>
    </source>
</evidence>
<feature type="transmembrane region" description="Helical" evidence="1">
    <location>
        <begin position="64"/>
        <end position="94"/>
    </location>
</feature>
<protein>
    <submittedName>
        <fullName evidence="3">Glycerophosphodiester phosphodiesterase</fullName>
    </submittedName>
</protein>
<keyword evidence="1" id="KW-0812">Transmembrane</keyword>
<evidence type="ECO:0000256" key="1">
    <source>
        <dbReference type="SAM" id="Phobius"/>
    </source>
</evidence>
<proteinExistence type="predicted"/>
<feature type="transmembrane region" description="Helical" evidence="1">
    <location>
        <begin position="125"/>
        <end position="144"/>
    </location>
</feature>
<dbReference type="OrthoDB" id="384721at2"/>
<evidence type="ECO:0000313" key="3">
    <source>
        <dbReference type="EMBL" id="ANU74905.1"/>
    </source>
</evidence>
<feature type="transmembrane region" description="Helical" evidence="1">
    <location>
        <begin position="321"/>
        <end position="343"/>
    </location>
</feature>
<dbReference type="Proteomes" id="UP000092574">
    <property type="component" value="Chromosome"/>
</dbReference>
<dbReference type="CDD" id="cd08579">
    <property type="entry name" value="GDPD_memb_like"/>
    <property type="match status" value="1"/>
</dbReference>
<feature type="domain" description="GP-PDE" evidence="2">
    <location>
        <begin position="355"/>
        <end position="586"/>
    </location>
</feature>
<dbReference type="InterPro" id="IPR018476">
    <property type="entry name" value="GlyceroP-diester-Pdiesterase_M"/>
</dbReference>
<evidence type="ECO:0000259" key="2">
    <source>
        <dbReference type="PROSITE" id="PS51704"/>
    </source>
</evidence>
<keyword evidence="1" id="KW-1133">Transmembrane helix</keyword>
<gene>
    <name evidence="3" type="ORF">A4V09_03500</name>
</gene>
<keyword evidence="1" id="KW-0472">Membrane</keyword>
<name>A0A1C7I5R1_9FIRM</name>
<dbReference type="GO" id="GO:0006629">
    <property type="term" value="P:lipid metabolic process"/>
    <property type="evidence" value="ECO:0007669"/>
    <property type="project" value="InterPro"/>
</dbReference>
<dbReference type="RefSeq" id="WP_065541129.1">
    <property type="nucleotide sequence ID" value="NZ_CP015405.2"/>
</dbReference>
<dbReference type="PROSITE" id="PS51704">
    <property type="entry name" value="GP_PDE"/>
    <property type="match status" value="1"/>
</dbReference>
<dbReference type="GO" id="GO:0008081">
    <property type="term" value="F:phosphoric diester hydrolase activity"/>
    <property type="evidence" value="ECO:0007669"/>
    <property type="project" value="InterPro"/>
</dbReference>
<dbReference type="PANTHER" id="PTHR46211:SF8">
    <property type="entry name" value="PHOSPHODIESTERASE"/>
    <property type="match status" value="1"/>
</dbReference>
<organism evidence="3 4">
    <name type="scientific">Blautia pseudococcoides</name>
    <dbReference type="NCBI Taxonomy" id="1796616"/>
    <lineage>
        <taxon>Bacteria</taxon>
        <taxon>Bacillati</taxon>
        <taxon>Bacillota</taxon>
        <taxon>Clostridia</taxon>
        <taxon>Lachnospirales</taxon>
        <taxon>Lachnospiraceae</taxon>
        <taxon>Blautia</taxon>
    </lineage>
</organism>
<accession>A0A1C7I5R1</accession>
<dbReference type="Pfam" id="PF03009">
    <property type="entry name" value="GDPD"/>
    <property type="match status" value="1"/>
</dbReference>
<dbReference type="InterPro" id="IPR030395">
    <property type="entry name" value="GP_PDE_dom"/>
</dbReference>